<dbReference type="HOGENOM" id="CLU_1631274_0_0_1"/>
<keyword evidence="1" id="KW-0175">Coiled coil</keyword>
<feature type="non-terminal residue" evidence="2">
    <location>
        <position position="1"/>
    </location>
</feature>
<dbReference type="PhylomeDB" id="A7SUZ9"/>
<dbReference type="STRING" id="45351.A7SUZ9"/>
<proteinExistence type="predicted"/>
<organism evidence="2 3">
    <name type="scientific">Nematostella vectensis</name>
    <name type="common">Starlet sea anemone</name>
    <dbReference type="NCBI Taxonomy" id="45351"/>
    <lineage>
        <taxon>Eukaryota</taxon>
        <taxon>Metazoa</taxon>
        <taxon>Cnidaria</taxon>
        <taxon>Anthozoa</taxon>
        <taxon>Hexacorallia</taxon>
        <taxon>Actiniaria</taxon>
        <taxon>Edwardsiidae</taxon>
        <taxon>Nematostella</taxon>
    </lineage>
</organism>
<dbReference type="Proteomes" id="UP000001593">
    <property type="component" value="Unassembled WGS sequence"/>
</dbReference>
<evidence type="ECO:0000313" key="3">
    <source>
        <dbReference type="Proteomes" id="UP000001593"/>
    </source>
</evidence>
<name>A7SUZ9_NEMVE</name>
<accession>A7SUZ9</accession>
<gene>
    <name evidence="2" type="ORF">NEMVEDRAFT_v1g133489</name>
</gene>
<protein>
    <submittedName>
        <fullName evidence="2">Uncharacterized protein</fullName>
    </submittedName>
</protein>
<feature type="coiled-coil region" evidence="1">
    <location>
        <begin position="2"/>
        <end position="160"/>
    </location>
</feature>
<dbReference type="EMBL" id="DS469823">
    <property type="protein sequence ID" value="EDO32449.1"/>
    <property type="molecule type" value="Genomic_DNA"/>
</dbReference>
<evidence type="ECO:0000256" key="1">
    <source>
        <dbReference type="SAM" id="Coils"/>
    </source>
</evidence>
<reference evidence="2 3" key="1">
    <citation type="journal article" date="2007" name="Science">
        <title>Sea anemone genome reveals ancestral eumetazoan gene repertoire and genomic organization.</title>
        <authorList>
            <person name="Putnam N.H."/>
            <person name="Srivastava M."/>
            <person name="Hellsten U."/>
            <person name="Dirks B."/>
            <person name="Chapman J."/>
            <person name="Salamov A."/>
            <person name="Terry A."/>
            <person name="Shapiro H."/>
            <person name="Lindquist E."/>
            <person name="Kapitonov V.V."/>
            <person name="Jurka J."/>
            <person name="Genikhovich G."/>
            <person name="Grigoriev I.V."/>
            <person name="Lucas S.M."/>
            <person name="Steele R.E."/>
            <person name="Finnerty J.R."/>
            <person name="Technau U."/>
            <person name="Martindale M.Q."/>
            <person name="Rokhsar D.S."/>
        </authorList>
    </citation>
    <scope>NUCLEOTIDE SEQUENCE [LARGE SCALE GENOMIC DNA]</scope>
    <source>
        <strain evidence="3">CH2 X CH6</strain>
    </source>
</reference>
<dbReference type="InParanoid" id="A7SUZ9"/>
<evidence type="ECO:0000313" key="2">
    <source>
        <dbReference type="EMBL" id="EDO32449.1"/>
    </source>
</evidence>
<sequence>ALSERENEIKRIRDENAKQVADLEQKLASELTTSTELQDEVDALRQRKDELKTQLRDSQEELEKTKDGLRSLRSKWQEKSGLITQMESEVVQMRDNFKEKEKTLTEERDKAITAARNSNHVMTQVEDEMRQLLQENALTKKTLEKRINKLTSAFTEIQQDLAT</sequence>
<keyword evidence="3" id="KW-1185">Reference proteome</keyword>
<dbReference type="AlphaFoldDB" id="A7SUZ9"/>